<dbReference type="Pfam" id="PF04578">
    <property type="entry name" value="DUF594"/>
    <property type="match status" value="1"/>
</dbReference>
<sequence length="765" mass="86834">MMGFNQLNDSAWLIRVAMLLSFSLQVILTFVAPMRKHSSHPLPRFAVWSSYLLAVWVAVLAVGLLLYNRCSSIGSSSIFAFWTPFLLLHLGGPDTITAYSLDDNELWLRHLAGMLFVLFSALLVFFCSVESNPVIIATVLVFVVGVIKYGERIYSLYSGSVRGFRDKILDEPNPGPNYAKLMTEYDSKKKAGLLVEVIIADGEASKAKELLEQGEEVQLVKNSKKSLEVMAYEFFAMFRLLFVNLILSYKERRISQAYFLDGEDMTAAATFEVVEVELGFLYDMVYTKAAVSCTKRGCVLRFVGTACLVAAVVLFVRLDKAGIRPIDRAITCALLLGGLALDVAAYLMLLSSNRMLDFLGSKPKRGWLVRVASVVRLPTRRWSERISKLNLISYSLGKAEDDTGRRCWCCRWTTIPSIMRCLIRAADLVGMREILDDFFFIRREPVSCRQTKEIDKKNKKEEEHSKEEKPINVLKYVFDGLTKAANEAKYSNYSEMKELCSHRGEGILNELVGDIQVDLTRATRLELNVNEEEQEEEENRELNFREVDFSYGRREAQDRERKACVAVEKAVKEKLDDVLRDSVRREFDESLLLWHGFMSISETLSEYMLYLLVRRPEMLPARAAGVGLLRYRDTCAEARRFFRSAAAWEPGHDDARRMLIAVNTSKKPAVVKGDRSKSVLFDACILAKVLLQLSDDTMWRVVAGVWREMLAYAAGKCHASTHVRQLTRGGELVTMVWFLLSHMGFGHMYRIQEGDANAILVVIDQ</sequence>
<accession>A0A6G1F1Y2</accession>
<evidence type="ECO:0000313" key="3">
    <source>
        <dbReference type="EMBL" id="KAF0930900.1"/>
    </source>
</evidence>
<feature type="transmembrane region" description="Helical" evidence="1">
    <location>
        <begin position="12"/>
        <end position="33"/>
    </location>
</feature>
<reference evidence="3 4" key="1">
    <citation type="submission" date="2019-11" db="EMBL/GenBank/DDBJ databases">
        <title>Whole genome sequence of Oryza granulata.</title>
        <authorList>
            <person name="Li W."/>
        </authorList>
    </citation>
    <scope>NUCLEOTIDE SEQUENCE [LARGE SCALE GENOMIC DNA]</scope>
    <source>
        <strain evidence="4">cv. Menghai</strain>
        <tissue evidence="3">Leaf</tissue>
    </source>
</reference>
<feature type="domain" description="DUF4220" evidence="2">
    <location>
        <begin position="48"/>
        <end position="394"/>
    </location>
</feature>
<organism evidence="3 4">
    <name type="scientific">Oryza meyeriana var. granulata</name>
    <dbReference type="NCBI Taxonomy" id="110450"/>
    <lineage>
        <taxon>Eukaryota</taxon>
        <taxon>Viridiplantae</taxon>
        <taxon>Streptophyta</taxon>
        <taxon>Embryophyta</taxon>
        <taxon>Tracheophyta</taxon>
        <taxon>Spermatophyta</taxon>
        <taxon>Magnoliopsida</taxon>
        <taxon>Liliopsida</taxon>
        <taxon>Poales</taxon>
        <taxon>Poaceae</taxon>
        <taxon>BOP clade</taxon>
        <taxon>Oryzoideae</taxon>
        <taxon>Oryzeae</taxon>
        <taxon>Oryzinae</taxon>
        <taxon>Oryza</taxon>
        <taxon>Oryza meyeriana</taxon>
    </lineage>
</organism>
<comment type="caution">
    <text evidence="3">The sequence shown here is derived from an EMBL/GenBank/DDBJ whole genome shotgun (WGS) entry which is preliminary data.</text>
</comment>
<protein>
    <recommendedName>
        <fullName evidence="2">DUF4220 domain-containing protein</fullName>
    </recommendedName>
</protein>
<dbReference type="InterPro" id="IPR025315">
    <property type="entry name" value="DUF4220"/>
</dbReference>
<feature type="transmembrane region" description="Helical" evidence="1">
    <location>
        <begin position="45"/>
        <end position="67"/>
    </location>
</feature>
<feature type="transmembrane region" description="Helical" evidence="1">
    <location>
        <begin position="229"/>
        <end position="247"/>
    </location>
</feature>
<feature type="transmembrane region" description="Helical" evidence="1">
    <location>
        <begin position="134"/>
        <end position="150"/>
    </location>
</feature>
<evidence type="ECO:0000256" key="1">
    <source>
        <dbReference type="SAM" id="Phobius"/>
    </source>
</evidence>
<dbReference type="PANTHER" id="PTHR31325">
    <property type="entry name" value="OS01G0798800 PROTEIN-RELATED"/>
    <property type="match status" value="1"/>
</dbReference>
<dbReference type="Proteomes" id="UP000479710">
    <property type="component" value="Unassembled WGS sequence"/>
</dbReference>
<dbReference type="InterPro" id="IPR007658">
    <property type="entry name" value="DUF594"/>
</dbReference>
<dbReference type="OrthoDB" id="769871at2759"/>
<keyword evidence="1" id="KW-0472">Membrane</keyword>
<keyword evidence="4" id="KW-1185">Reference proteome</keyword>
<keyword evidence="1" id="KW-0812">Transmembrane</keyword>
<name>A0A6G1F1Y2_9ORYZ</name>
<proteinExistence type="predicted"/>
<keyword evidence="1" id="KW-1133">Transmembrane helix</keyword>
<evidence type="ECO:0000313" key="4">
    <source>
        <dbReference type="Proteomes" id="UP000479710"/>
    </source>
</evidence>
<dbReference type="EMBL" id="SPHZ02000002">
    <property type="protein sequence ID" value="KAF0930900.1"/>
    <property type="molecule type" value="Genomic_DNA"/>
</dbReference>
<feature type="transmembrane region" description="Helical" evidence="1">
    <location>
        <begin position="298"/>
        <end position="316"/>
    </location>
</feature>
<dbReference type="Pfam" id="PF13968">
    <property type="entry name" value="DUF4220"/>
    <property type="match status" value="1"/>
</dbReference>
<feature type="transmembrane region" description="Helical" evidence="1">
    <location>
        <begin position="79"/>
        <end position="101"/>
    </location>
</feature>
<evidence type="ECO:0000259" key="2">
    <source>
        <dbReference type="Pfam" id="PF13968"/>
    </source>
</evidence>
<feature type="transmembrane region" description="Helical" evidence="1">
    <location>
        <begin position="107"/>
        <end position="127"/>
    </location>
</feature>
<gene>
    <name evidence="3" type="ORF">E2562_036994</name>
</gene>
<dbReference type="AlphaFoldDB" id="A0A6G1F1Y2"/>